<dbReference type="FunCoup" id="A0A7M7P8F5">
    <property type="interactions" value="1469"/>
</dbReference>
<dbReference type="OMA" id="NGAKEMC"/>
<dbReference type="InterPro" id="IPR019362">
    <property type="entry name" value="MMADHC"/>
</dbReference>
<protein>
    <submittedName>
        <fullName evidence="1">Uncharacterized protein</fullName>
    </submittedName>
</protein>
<reference evidence="1" key="2">
    <citation type="submission" date="2021-01" db="UniProtKB">
        <authorList>
            <consortium name="EnsemblMetazoa"/>
        </authorList>
    </citation>
    <scope>IDENTIFICATION</scope>
</reference>
<dbReference type="EnsemblMetazoa" id="XM_030990823">
    <property type="protein sequence ID" value="XP_030846683"/>
    <property type="gene ID" value="LOC589009"/>
</dbReference>
<dbReference type="RefSeq" id="XP_030846683.1">
    <property type="nucleotide sequence ID" value="XM_030990823.1"/>
</dbReference>
<reference evidence="2" key="1">
    <citation type="submission" date="2015-02" db="EMBL/GenBank/DDBJ databases">
        <title>Genome sequencing for Strongylocentrotus purpuratus.</title>
        <authorList>
            <person name="Murali S."/>
            <person name="Liu Y."/>
            <person name="Vee V."/>
            <person name="English A."/>
            <person name="Wang M."/>
            <person name="Skinner E."/>
            <person name="Han Y."/>
            <person name="Muzny D.M."/>
            <person name="Worley K.C."/>
            <person name="Gibbs R.A."/>
        </authorList>
    </citation>
    <scope>NUCLEOTIDE SEQUENCE</scope>
</reference>
<dbReference type="GO" id="GO:0009235">
    <property type="term" value="P:cobalamin metabolic process"/>
    <property type="evidence" value="ECO:0007669"/>
    <property type="project" value="InterPro"/>
</dbReference>
<dbReference type="InParanoid" id="A0A7M7P8F5"/>
<dbReference type="PANTHER" id="PTHR13192">
    <property type="entry name" value="MY011 PROTEIN"/>
    <property type="match status" value="1"/>
</dbReference>
<organism evidence="1 2">
    <name type="scientific">Strongylocentrotus purpuratus</name>
    <name type="common">Purple sea urchin</name>
    <dbReference type="NCBI Taxonomy" id="7668"/>
    <lineage>
        <taxon>Eukaryota</taxon>
        <taxon>Metazoa</taxon>
        <taxon>Echinodermata</taxon>
        <taxon>Eleutherozoa</taxon>
        <taxon>Echinozoa</taxon>
        <taxon>Echinoidea</taxon>
        <taxon>Euechinoidea</taxon>
        <taxon>Echinacea</taxon>
        <taxon>Camarodonta</taxon>
        <taxon>Echinidea</taxon>
        <taxon>Strongylocentrotidae</taxon>
        <taxon>Strongylocentrotus</taxon>
    </lineage>
</organism>
<evidence type="ECO:0000313" key="1">
    <source>
        <dbReference type="EnsemblMetazoa" id="XP_030846683"/>
    </source>
</evidence>
<keyword evidence="2" id="KW-1185">Reference proteome</keyword>
<dbReference type="PANTHER" id="PTHR13192:SF3">
    <property type="entry name" value="COBALAMIN TRAFFICKING PROTEIN CBLD"/>
    <property type="match status" value="1"/>
</dbReference>
<sequence length="258" mass="28574">MLKQTVPASGLKRGMAKLISRTGFLSYTSGLSAFRAAIVQSHRTFSESTKHKQNNGEDSSYGTPYTLWPDAKLGPLAPQDPRFPLPGNVGLGLRFQPPQPEIPSPSAGPDVLTHPLPSDRHAIVWAYYVQAVSEAQSDTEIKEAYDALRNHPTALECIAQACPDNLRKGFNELFPSSNVGAEVSLTVVTMCQRTQHDMSTWSSEVEEERDELLEHFVMSAKEICRILREAGYWADFIDPSSGQAVSTTYFNPFILTKR</sequence>
<proteinExistence type="predicted"/>
<evidence type="ECO:0000313" key="2">
    <source>
        <dbReference type="Proteomes" id="UP000007110"/>
    </source>
</evidence>
<name>A0A7M7P8F5_STRPU</name>
<dbReference type="KEGG" id="spu:589009"/>
<dbReference type="Proteomes" id="UP000007110">
    <property type="component" value="Unassembled WGS sequence"/>
</dbReference>
<dbReference type="OrthoDB" id="10263782at2759"/>
<dbReference type="GeneID" id="589009"/>
<dbReference type="Pfam" id="PF10229">
    <property type="entry name" value="MMADHC"/>
    <property type="match status" value="1"/>
</dbReference>
<dbReference type="GO" id="GO:0005739">
    <property type="term" value="C:mitochondrion"/>
    <property type="evidence" value="ECO:0000318"/>
    <property type="project" value="GO_Central"/>
</dbReference>
<dbReference type="AlphaFoldDB" id="A0A7M7P8F5"/>
<accession>A0A7M7P8F5</accession>
<dbReference type="CTD" id="27249"/>